<dbReference type="RefSeq" id="WP_145105112.1">
    <property type="nucleotide sequence ID" value="NZ_CP036349.1"/>
</dbReference>
<dbReference type="AlphaFoldDB" id="A0A518K221"/>
<dbReference type="InterPro" id="IPR015422">
    <property type="entry name" value="PyrdxlP-dep_Trfase_small"/>
</dbReference>
<organism evidence="10 11">
    <name type="scientific">Botrimarina mediterranea</name>
    <dbReference type="NCBI Taxonomy" id="2528022"/>
    <lineage>
        <taxon>Bacteria</taxon>
        <taxon>Pseudomonadati</taxon>
        <taxon>Planctomycetota</taxon>
        <taxon>Planctomycetia</taxon>
        <taxon>Pirellulales</taxon>
        <taxon>Lacipirellulaceae</taxon>
        <taxon>Botrimarina</taxon>
    </lineage>
</organism>
<dbReference type="Gene3D" id="3.90.1150.10">
    <property type="entry name" value="Aspartate Aminotransferase, domain 1"/>
    <property type="match status" value="1"/>
</dbReference>
<dbReference type="GO" id="GO:0030170">
    <property type="term" value="F:pyridoxal phosphate binding"/>
    <property type="evidence" value="ECO:0007669"/>
    <property type="project" value="UniProtKB-UniRule"/>
</dbReference>
<keyword evidence="5 8" id="KW-0663">Pyridoxal phosphate</keyword>
<dbReference type="CDD" id="cd06453">
    <property type="entry name" value="SufS_like"/>
    <property type="match status" value="1"/>
</dbReference>
<dbReference type="InterPro" id="IPR010970">
    <property type="entry name" value="Cys_dSase_SufS"/>
</dbReference>
<dbReference type="Gene3D" id="3.40.640.10">
    <property type="entry name" value="Type I PLP-dependent aspartate aminotransferase-like (Major domain)"/>
    <property type="match status" value="1"/>
</dbReference>
<dbReference type="Proteomes" id="UP000316426">
    <property type="component" value="Chromosome"/>
</dbReference>
<dbReference type="PANTHER" id="PTHR43586">
    <property type="entry name" value="CYSTEINE DESULFURASE"/>
    <property type="match status" value="1"/>
</dbReference>
<dbReference type="InterPro" id="IPR020578">
    <property type="entry name" value="Aminotrans_V_PyrdxlP_BS"/>
</dbReference>
<dbReference type="EMBL" id="CP036349">
    <property type="protein sequence ID" value="QDV71856.1"/>
    <property type="molecule type" value="Genomic_DNA"/>
</dbReference>
<evidence type="ECO:0000256" key="2">
    <source>
        <dbReference type="ARBA" id="ARBA00010447"/>
    </source>
</evidence>
<dbReference type="GO" id="GO:0031071">
    <property type="term" value="F:cysteine desulfurase activity"/>
    <property type="evidence" value="ECO:0007669"/>
    <property type="project" value="UniProtKB-UniRule"/>
</dbReference>
<dbReference type="InterPro" id="IPR000192">
    <property type="entry name" value="Aminotrans_V_dom"/>
</dbReference>
<evidence type="ECO:0000256" key="7">
    <source>
        <dbReference type="RuleBase" id="RU004504"/>
    </source>
</evidence>
<comment type="function">
    <text evidence="8">Catalyzes the removal of elemental sulfur and selenium atoms from L-cysteine, L-cystine, L-selenocysteine, and L-selenocystine to produce L-alanine.</text>
</comment>
<protein>
    <recommendedName>
        <fullName evidence="3 8">Cysteine desulfurase</fullName>
        <ecNumber evidence="3 8">2.8.1.7</ecNumber>
    </recommendedName>
</protein>
<evidence type="ECO:0000313" key="11">
    <source>
        <dbReference type="Proteomes" id="UP000316426"/>
    </source>
</evidence>
<evidence type="ECO:0000256" key="4">
    <source>
        <dbReference type="ARBA" id="ARBA00022679"/>
    </source>
</evidence>
<keyword evidence="11" id="KW-1185">Reference proteome</keyword>
<evidence type="ECO:0000259" key="9">
    <source>
        <dbReference type="Pfam" id="PF00266"/>
    </source>
</evidence>
<dbReference type="GO" id="GO:0006534">
    <property type="term" value="P:cysteine metabolic process"/>
    <property type="evidence" value="ECO:0007669"/>
    <property type="project" value="UniProtKB-UniRule"/>
</dbReference>
<comment type="catalytic activity">
    <reaction evidence="6 8">
        <text>(sulfur carrier)-H + L-cysteine = (sulfur carrier)-SH + L-alanine</text>
        <dbReference type="Rhea" id="RHEA:43892"/>
        <dbReference type="Rhea" id="RHEA-COMP:14737"/>
        <dbReference type="Rhea" id="RHEA-COMP:14739"/>
        <dbReference type="ChEBI" id="CHEBI:29917"/>
        <dbReference type="ChEBI" id="CHEBI:35235"/>
        <dbReference type="ChEBI" id="CHEBI:57972"/>
        <dbReference type="ChEBI" id="CHEBI:64428"/>
        <dbReference type="EC" id="2.8.1.7"/>
    </reaction>
</comment>
<evidence type="ECO:0000256" key="3">
    <source>
        <dbReference type="ARBA" id="ARBA00012239"/>
    </source>
</evidence>
<dbReference type="EC" id="2.8.1.7" evidence="3 8"/>
<evidence type="ECO:0000313" key="10">
    <source>
        <dbReference type="EMBL" id="QDV71856.1"/>
    </source>
</evidence>
<dbReference type="PROSITE" id="PS00595">
    <property type="entry name" value="AA_TRANSFER_CLASS_5"/>
    <property type="match status" value="1"/>
</dbReference>
<keyword evidence="4 8" id="KW-0808">Transferase</keyword>
<comment type="similarity">
    <text evidence="2 8">Belongs to the class-V pyridoxal-phosphate-dependent aminotransferase family. Csd subfamily.</text>
</comment>
<evidence type="ECO:0000256" key="5">
    <source>
        <dbReference type="ARBA" id="ARBA00022898"/>
    </source>
</evidence>
<sequence length="431" mass="46805">MKLAESTAALLPESIRDDFPILAQTVHGDKQLVFLDSAASSQRPRQVIDAIVRCYEHEYANVHRGIHVLSERATDGYELARRKAQEFLGAEHAHEVIFTAGTTASINTVARSWGDANVGAGDEILLTPMEHHSNLVPWFQLADRTGAVIKHLPMTDDGRLEVDRLGEFLTTKTKLFAFTAVSNTLGTVNPVAKLCRQARAAGVVTLVDAAQSAPHLPTDVRAWDCDFLALSGHKMCGPSGVGLLYGREALLDAMPPFLGGGSMINRVYDDHFTPADLPGKFEAGTPPIAPAIALGAAIDYLQSIGLDRIHAHEQALVAHAWERLSAIEGIRLLGPSPIEHGPDIRAGLVSFVLDRPHSHDIAQLLDNEGVAVRAGHHCTQPLHDRLGITASTRASFYLYNTLAEVDALAEALTTVRDRFKPTGRKRRPREA</sequence>
<dbReference type="KEGG" id="bmei:Spa11_00240"/>
<dbReference type="InterPro" id="IPR015424">
    <property type="entry name" value="PyrdxlP-dep_Trfase"/>
</dbReference>
<name>A0A518K221_9BACT</name>
<dbReference type="InterPro" id="IPR015421">
    <property type="entry name" value="PyrdxlP-dep_Trfase_major"/>
</dbReference>
<accession>A0A518K221</accession>
<evidence type="ECO:0000256" key="1">
    <source>
        <dbReference type="ARBA" id="ARBA00001933"/>
    </source>
</evidence>
<dbReference type="Pfam" id="PF00266">
    <property type="entry name" value="Aminotran_5"/>
    <property type="match status" value="1"/>
</dbReference>
<proteinExistence type="inferred from homology"/>
<reference evidence="10 11" key="1">
    <citation type="submission" date="2019-02" db="EMBL/GenBank/DDBJ databases">
        <title>Deep-cultivation of Planctomycetes and their phenomic and genomic characterization uncovers novel biology.</title>
        <authorList>
            <person name="Wiegand S."/>
            <person name="Jogler M."/>
            <person name="Boedeker C."/>
            <person name="Pinto D."/>
            <person name="Vollmers J."/>
            <person name="Rivas-Marin E."/>
            <person name="Kohn T."/>
            <person name="Peeters S.H."/>
            <person name="Heuer A."/>
            <person name="Rast P."/>
            <person name="Oberbeckmann S."/>
            <person name="Bunk B."/>
            <person name="Jeske O."/>
            <person name="Meyerdierks A."/>
            <person name="Storesund J.E."/>
            <person name="Kallscheuer N."/>
            <person name="Luecker S."/>
            <person name="Lage O.M."/>
            <person name="Pohl T."/>
            <person name="Merkel B.J."/>
            <person name="Hornburger P."/>
            <person name="Mueller R.-W."/>
            <person name="Bruemmer F."/>
            <person name="Labrenz M."/>
            <person name="Spormann A.M."/>
            <person name="Op den Camp H."/>
            <person name="Overmann J."/>
            <person name="Amann R."/>
            <person name="Jetten M.S.M."/>
            <person name="Mascher T."/>
            <person name="Medema M.H."/>
            <person name="Devos D.P."/>
            <person name="Kaster A.-K."/>
            <person name="Ovreas L."/>
            <person name="Rohde M."/>
            <person name="Galperin M.Y."/>
            <person name="Jogler C."/>
        </authorList>
    </citation>
    <scope>NUCLEOTIDE SEQUENCE [LARGE SCALE GENOMIC DNA]</scope>
    <source>
        <strain evidence="10 11">Spa11</strain>
    </source>
</reference>
<dbReference type="SUPFAM" id="SSF53383">
    <property type="entry name" value="PLP-dependent transferases"/>
    <property type="match status" value="1"/>
</dbReference>
<dbReference type="NCBIfam" id="TIGR01979">
    <property type="entry name" value="sufS"/>
    <property type="match status" value="1"/>
</dbReference>
<feature type="domain" description="Aminotransferase class V" evidence="9">
    <location>
        <begin position="33"/>
        <end position="408"/>
    </location>
</feature>
<comment type="cofactor">
    <cofactor evidence="1 7">
        <name>pyridoxal 5'-phosphate</name>
        <dbReference type="ChEBI" id="CHEBI:597326"/>
    </cofactor>
</comment>
<gene>
    <name evidence="10" type="primary">csd_1</name>
    <name evidence="10" type="ORF">Spa11_00240</name>
</gene>
<dbReference type="PANTHER" id="PTHR43586:SF8">
    <property type="entry name" value="CYSTEINE DESULFURASE 1, CHLOROPLASTIC"/>
    <property type="match status" value="1"/>
</dbReference>
<evidence type="ECO:0000256" key="8">
    <source>
        <dbReference type="RuleBase" id="RU004506"/>
    </source>
</evidence>
<evidence type="ECO:0000256" key="6">
    <source>
        <dbReference type="ARBA" id="ARBA00050776"/>
    </source>
</evidence>